<dbReference type="SUPFAM" id="SSF56112">
    <property type="entry name" value="Protein kinase-like (PK-like)"/>
    <property type="match status" value="1"/>
</dbReference>
<dbReference type="InterPro" id="IPR011009">
    <property type="entry name" value="Kinase-like_dom_sf"/>
</dbReference>
<dbReference type="EMBL" id="LMTZ01000105">
    <property type="protein sequence ID" value="KST65694.1"/>
    <property type="molecule type" value="Genomic_DNA"/>
</dbReference>
<keyword evidence="2" id="KW-1133">Transmembrane helix</keyword>
<name>A0A0V7ZMP8_9CYAN</name>
<dbReference type="SUPFAM" id="SSF53850">
    <property type="entry name" value="Periplasmic binding protein-like II"/>
    <property type="match status" value="1"/>
</dbReference>
<keyword evidence="1" id="KW-0732">Signal</keyword>
<comment type="caution">
    <text evidence="4">The sequence shown here is derived from an EMBL/GenBank/DDBJ whole genome shotgun (WGS) entry which is preliminary data.</text>
</comment>
<feature type="domain" description="PBP" evidence="3">
    <location>
        <begin position="552"/>
        <end position="790"/>
    </location>
</feature>
<dbReference type="Pfam" id="PF12849">
    <property type="entry name" value="PBP_like_2"/>
    <property type="match status" value="1"/>
</dbReference>
<evidence type="ECO:0000256" key="2">
    <source>
        <dbReference type="SAM" id="Phobius"/>
    </source>
</evidence>
<dbReference type="PANTHER" id="PTHR30570:SF1">
    <property type="entry name" value="PHOSPHATE-BINDING PROTEIN PSTS"/>
    <property type="match status" value="1"/>
</dbReference>
<gene>
    <name evidence="4" type="ORF">BC008_22200</name>
</gene>
<sequence>MRLSDVVNLFNFRFRVISNFVRYPIENITRIVERRAQNIYENIEIPWDKDKENLTGDNRTENNQTRQSFIRRKHSTGIQTKEFREGSIRDISSFNGRSSTIHFNGNNSQVLNQQLIDKQNNLDLLNLLPPLKPNAEIRGRRGRYRVESLNLNQESERVRLYQGIHVLNNKSVWIEEYLLPEFDFNQQETRETKEKFELLSTINFKNESGKDFRLITPWDTIASRDERRCYLITEFVDNRTTLREYLYNKQHPMTSKQVYKVLELVLVSLTYLHTDSKINLPLDRRPHGNLSLDSLIISTDELYDNNEDEQFFIYLSDFALWVNLFQPPNLKLSYPSVEKDLQDLGAIAFYLLHGGDTDPVYGHPLDPRNERHWVNISDTALKNFIRSLLGLDTTFVTAEDARIFLLTTLQPQVQNIGEYTNLEFQDEEQETNNDSKVIPIALVIIILSLVLGFVGGISWFLLHWIMTGKPPLMSAEKKSTCCIQEVQVTEALKEKPKLTYNAPISETTLKYLMKTENLVSAGKTFPEELRDRVQNSLGLQLDYQPVKNIDFAIKNFDNKDKIDFFITQLAYKLKGQLEDKDLKFETVAYEGIVVFIPFSYSRRENSFPTALDGKISFDDLRKIYSGQISNWKDLNQNLPDLPIKLYIPEDEVIVQEFRQVLFQNHAQERKLFDELIDNGKIIKKTTPKTLRNVLYEFESNDEGGIGIGFGVLSQIYNQCAVYPLSIGEKGKEIQALIQKNGEDINPKINLCKKGGYHPNAKAIKEKYPLKYPISIVYPQEHKESPGKVFIEILQTDEVQNLLREAGLVPVPNDN</sequence>
<dbReference type="PANTHER" id="PTHR30570">
    <property type="entry name" value="PERIPLASMIC PHOSPHATE BINDING COMPONENT OF PHOSPHATE ABC TRANSPORTER"/>
    <property type="match status" value="1"/>
</dbReference>
<evidence type="ECO:0000313" key="4">
    <source>
        <dbReference type="EMBL" id="KST65694.1"/>
    </source>
</evidence>
<evidence type="ECO:0000259" key="3">
    <source>
        <dbReference type="Pfam" id="PF12849"/>
    </source>
</evidence>
<proteinExistence type="predicted"/>
<dbReference type="RefSeq" id="WP_027846651.1">
    <property type="nucleotide sequence ID" value="NZ_LMTZ01000105.1"/>
</dbReference>
<reference evidence="4 5" key="1">
    <citation type="journal article" date="2015" name="Genome Announc.">
        <title>Draft Genome of the Euendolithic (true boring) Cyanobacterium Mastigocoleus testarum strain BC008.</title>
        <authorList>
            <person name="Guida B.S."/>
            <person name="Garcia-Pichel F."/>
        </authorList>
    </citation>
    <scope>NUCLEOTIDE SEQUENCE [LARGE SCALE GENOMIC DNA]</scope>
    <source>
        <strain evidence="4 5">BC008</strain>
    </source>
</reference>
<evidence type="ECO:0000313" key="5">
    <source>
        <dbReference type="Proteomes" id="UP000053372"/>
    </source>
</evidence>
<keyword evidence="2" id="KW-0472">Membrane</keyword>
<keyword evidence="2" id="KW-0812">Transmembrane</keyword>
<keyword evidence="5" id="KW-1185">Reference proteome</keyword>
<accession>A0A0V7ZMP8</accession>
<protein>
    <recommendedName>
        <fullName evidence="3">PBP domain-containing protein</fullName>
    </recommendedName>
</protein>
<evidence type="ECO:0000256" key="1">
    <source>
        <dbReference type="ARBA" id="ARBA00022729"/>
    </source>
</evidence>
<organism evidence="4 5">
    <name type="scientific">Mastigocoleus testarum BC008</name>
    <dbReference type="NCBI Taxonomy" id="371196"/>
    <lineage>
        <taxon>Bacteria</taxon>
        <taxon>Bacillati</taxon>
        <taxon>Cyanobacteriota</taxon>
        <taxon>Cyanophyceae</taxon>
        <taxon>Nostocales</taxon>
        <taxon>Hapalosiphonaceae</taxon>
        <taxon>Mastigocoleus</taxon>
    </lineage>
</organism>
<dbReference type="Proteomes" id="UP000053372">
    <property type="component" value="Unassembled WGS sequence"/>
</dbReference>
<dbReference type="InterPro" id="IPR024370">
    <property type="entry name" value="PBP_domain"/>
</dbReference>
<feature type="transmembrane region" description="Helical" evidence="2">
    <location>
        <begin position="437"/>
        <end position="462"/>
    </location>
</feature>
<dbReference type="OrthoDB" id="507876at2"/>
<dbReference type="InterPro" id="IPR050811">
    <property type="entry name" value="Phosphate_ABC_transporter"/>
</dbReference>
<dbReference type="AlphaFoldDB" id="A0A0V7ZMP8"/>
<dbReference type="Gene3D" id="3.40.190.10">
    <property type="entry name" value="Periplasmic binding protein-like II"/>
    <property type="match status" value="2"/>
</dbReference>